<dbReference type="SUPFAM" id="SSF54160">
    <property type="entry name" value="Chromo domain-like"/>
    <property type="match status" value="1"/>
</dbReference>
<accession>A0A915ED01</accession>
<dbReference type="Pfam" id="PF00385">
    <property type="entry name" value="Chromo"/>
    <property type="match status" value="1"/>
</dbReference>
<organism evidence="3 4">
    <name type="scientific">Ditylenchus dipsaci</name>
    <dbReference type="NCBI Taxonomy" id="166011"/>
    <lineage>
        <taxon>Eukaryota</taxon>
        <taxon>Metazoa</taxon>
        <taxon>Ecdysozoa</taxon>
        <taxon>Nematoda</taxon>
        <taxon>Chromadorea</taxon>
        <taxon>Rhabditida</taxon>
        <taxon>Tylenchina</taxon>
        <taxon>Tylenchomorpha</taxon>
        <taxon>Sphaerularioidea</taxon>
        <taxon>Anguinidae</taxon>
        <taxon>Anguininae</taxon>
        <taxon>Ditylenchus</taxon>
    </lineage>
</organism>
<dbReference type="PROSITE" id="PS50013">
    <property type="entry name" value="CHROMO_2"/>
    <property type="match status" value="1"/>
</dbReference>
<feature type="compositionally biased region" description="Acidic residues" evidence="1">
    <location>
        <begin position="174"/>
        <end position="189"/>
    </location>
</feature>
<dbReference type="AlphaFoldDB" id="A0A915ED01"/>
<feature type="compositionally biased region" description="Low complexity" evidence="1">
    <location>
        <begin position="78"/>
        <end position="88"/>
    </location>
</feature>
<sequence>MSAVLSDHDVLNEIEDEEEDEIFEVEKILDMKQRKGKRQFLIRWKGYAKEIVTNYVKENELKSSAKKTGNKLAKRGHSSTGAASTSGSQKTPRRSFMKEDDDSDDVTNDVDYKSDEVDEDAPTKKKKSAKLVQKNSTGSQPESVKKANGSSQSHMEKAVARRQNISKNMRWIEDSSDDSDNNDVEEVVINEESKSPSNIVPDSSTDVKQKTASQNEVSKTNSVSPPDDSSSFNESSLKIKIAVKNDQFSHHEGEKAQEEQKTWQRAFSSSHHHHPATPTALSTTTTTLTSQSLTFTGMYRDEANNGELCLIALDVNTKKRHVLTLQEAHAADSWALCRYFASKAKFSPNGQVAEELEH</sequence>
<keyword evidence="3" id="KW-1185">Reference proteome</keyword>
<feature type="compositionally biased region" description="Low complexity" evidence="1">
    <location>
        <begin position="276"/>
        <end position="286"/>
    </location>
</feature>
<dbReference type="Proteomes" id="UP000887574">
    <property type="component" value="Unplaced"/>
</dbReference>
<dbReference type="WBParaSite" id="jg504">
    <property type="protein sequence ID" value="jg504"/>
    <property type="gene ID" value="jg504"/>
</dbReference>
<feature type="domain" description="Chromo" evidence="2">
    <location>
        <begin position="23"/>
        <end position="60"/>
    </location>
</feature>
<dbReference type="Gene3D" id="2.40.50.40">
    <property type="match status" value="1"/>
</dbReference>
<feature type="compositionally biased region" description="Polar residues" evidence="1">
    <location>
        <begin position="133"/>
        <end position="153"/>
    </location>
</feature>
<feature type="region of interest" description="Disordered" evidence="1">
    <location>
        <begin position="58"/>
        <end position="233"/>
    </location>
</feature>
<evidence type="ECO:0000313" key="4">
    <source>
        <dbReference type="WBParaSite" id="jg504"/>
    </source>
</evidence>
<reference evidence="4" key="1">
    <citation type="submission" date="2022-11" db="UniProtKB">
        <authorList>
            <consortium name="WormBaseParasite"/>
        </authorList>
    </citation>
    <scope>IDENTIFICATION</scope>
</reference>
<dbReference type="InterPro" id="IPR016197">
    <property type="entry name" value="Chromo-like_dom_sf"/>
</dbReference>
<name>A0A915ED01_9BILA</name>
<feature type="region of interest" description="Disordered" evidence="1">
    <location>
        <begin position="248"/>
        <end position="286"/>
    </location>
</feature>
<dbReference type="InterPro" id="IPR023780">
    <property type="entry name" value="Chromo_domain"/>
</dbReference>
<feature type="compositionally biased region" description="Basic and acidic residues" evidence="1">
    <location>
        <begin position="248"/>
        <end position="262"/>
    </location>
</feature>
<proteinExistence type="predicted"/>
<feature type="compositionally biased region" description="Acidic residues" evidence="1">
    <location>
        <begin position="99"/>
        <end position="108"/>
    </location>
</feature>
<evidence type="ECO:0000259" key="2">
    <source>
        <dbReference type="PROSITE" id="PS50013"/>
    </source>
</evidence>
<feature type="compositionally biased region" description="Polar residues" evidence="1">
    <location>
        <begin position="195"/>
        <end position="233"/>
    </location>
</feature>
<protein>
    <submittedName>
        <fullName evidence="4">Chromo domain-containing protein</fullName>
    </submittedName>
</protein>
<dbReference type="CDD" id="cd00024">
    <property type="entry name" value="CD_CSD"/>
    <property type="match status" value="1"/>
</dbReference>
<dbReference type="InterPro" id="IPR000953">
    <property type="entry name" value="Chromo/chromo_shadow_dom"/>
</dbReference>
<feature type="compositionally biased region" description="Basic residues" evidence="1">
    <location>
        <begin position="64"/>
        <end position="77"/>
    </location>
</feature>
<evidence type="ECO:0000313" key="3">
    <source>
        <dbReference type="Proteomes" id="UP000887574"/>
    </source>
</evidence>
<evidence type="ECO:0000256" key="1">
    <source>
        <dbReference type="SAM" id="MobiDB-lite"/>
    </source>
</evidence>